<evidence type="ECO:0000256" key="1">
    <source>
        <dbReference type="SAM" id="MobiDB-lite"/>
    </source>
</evidence>
<feature type="region of interest" description="Disordered" evidence="1">
    <location>
        <begin position="174"/>
        <end position="209"/>
    </location>
</feature>
<gene>
    <name evidence="2" type="ORF">ATY40_BA7501207</name>
</gene>
<dbReference type="AlphaFoldDB" id="A0A1B2J5H1"/>
<feature type="compositionally biased region" description="Polar residues" evidence="1">
    <location>
        <begin position="381"/>
        <end position="394"/>
    </location>
</feature>
<accession>A0A1B2J5H1</accession>
<sequence length="536" mass="60440">MDLDALIDSIDGLAVQCTTSIQKNTELLNDISNVYGDALSNDTIIDTLNAKSDHNLDMIQQLNLLNLRSEFFQAQLHILELHSDINHNRKQHGLNPLNEWKDDDLNWRTCETTLDNLFLEFEYLKTQKLSFRGVASTFEHIQESRNQANVSSHVANHNLEFNDNSYLRPIHVGKQRDLSNDKNIQNGYSFHRRHSSLPDSPSLDESSKPLRHYTSFETALKSMNSRLRDSENDVIFQEKLHSFDMSITSHAHSTSIFDSITESTQVSDIDDEHNPHKIFFGDVLTKCPSNITALDTPPRHVTSNHPSTAMALKKQTMVWLNQFQQSNSTDSQQTPNWAPNVNVCISSSSNTRNLLSSLMSKESTKSSVSSSGPSQPDFQIDKTQISRKPSISQLVSSSQEASQWSLLLDKFRKKSTSQPSGLERRDPINCQKNYKTEIEKSKPIPVPGSLSRYRSSSLGQSSSSTITIGPNHKMIVRHGALSGLNQHTYYDRRRNVSSNSSTIVPIASPDTRRVVSTYVRQDHLEDALKTSLTNVT</sequence>
<evidence type="ECO:0000313" key="2">
    <source>
        <dbReference type="EMBL" id="ANZ73200.1"/>
    </source>
</evidence>
<name>A0A1B2J5H1_PICPA</name>
<dbReference type="Proteomes" id="UP000094565">
    <property type="component" value="Chromosome 1"/>
</dbReference>
<organism evidence="2 3">
    <name type="scientific">Komagataella pastoris</name>
    <name type="common">Yeast</name>
    <name type="synonym">Pichia pastoris</name>
    <dbReference type="NCBI Taxonomy" id="4922"/>
    <lineage>
        <taxon>Eukaryota</taxon>
        <taxon>Fungi</taxon>
        <taxon>Dikarya</taxon>
        <taxon>Ascomycota</taxon>
        <taxon>Saccharomycotina</taxon>
        <taxon>Pichiomycetes</taxon>
        <taxon>Pichiales</taxon>
        <taxon>Pichiaceae</taxon>
        <taxon>Komagataella</taxon>
    </lineage>
</organism>
<proteinExistence type="predicted"/>
<feature type="region of interest" description="Disordered" evidence="1">
    <location>
        <begin position="358"/>
        <end position="394"/>
    </location>
</feature>
<protein>
    <submittedName>
        <fullName evidence="2">BA75_01207T0</fullName>
    </submittedName>
</protein>
<feature type="compositionally biased region" description="Low complexity" evidence="1">
    <location>
        <begin position="448"/>
        <end position="464"/>
    </location>
</feature>
<feature type="compositionally biased region" description="Low complexity" evidence="1">
    <location>
        <begin position="358"/>
        <end position="374"/>
    </location>
</feature>
<feature type="region of interest" description="Disordered" evidence="1">
    <location>
        <begin position="441"/>
        <end position="466"/>
    </location>
</feature>
<evidence type="ECO:0000313" key="3">
    <source>
        <dbReference type="Proteomes" id="UP000094565"/>
    </source>
</evidence>
<keyword evidence="3" id="KW-1185">Reference proteome</keyword>
<reference evidence="2 3" key="1">
    <citation type="submission" date="2016-02" db="EMBL/GenBank/DDBJ databases">
        <title>Comparative genomic and transcriptomic foundation for Pichia pastoris.</title>
        <authorList>
            <person name="Love K.R."/>
            <person name="Shah K.A."/>
            <person name="Whittaker C.A."/>
            <person name="Wu J."/>
            <person name="Bartlett M.C."/>
            <person name="Ma D."/>
            <person name="Leeson R.L."/>
            <person name="Priest M."/>
            <person name="Young S.K."/>
            <person name="Love J.C."/>
        </authorList>
    </citation>
    <scope>NUCLEOTIDE SEQUENCE [LARGE SCALE GENOMIC DNA]</scope>
    <source>
        <strain evidence="2 3">ATCC 28485</strain>
    </source>
</reference>
<dbReference type="OrthoDB" id="3980557at2759"/>
<dbReference type="EMBL" id="CP014584">
    <property type="protein sequence ID" value="ANZ73200.1"/>
    <property type="molecule type" value="Genomic_DNA"/>
</dbReference>